<gene>
    <name evidence="1" type="ORF">MP3633_0184</name>
</gene>
<dbReference type="KEGG" id="mpri:MP3633_0184"/>
<dbReference type="Proteomes" id="UP000509371">
    <property type="component" value="Chromosome"/>
</dbReference>
<evidence type="ECO:0000313" key="2">
    <source>
        <dbReference type="Proteomes" id="UP000509371"/>
    </source>
</evidence>
<dbReference type="EMBL" id="CP054301">
    <property type="protein sequence ID" value="QKK78922.1"/>
    <property type="molecule type" value="Genomic_DNA"/>
</dbReference>
<protein>
    <submittedName>
        <fullName evidence="1">Uncharacterized protein</fullName>
    </submittedName>
</protein>
<name>A0A859CT25_9GAMM</name>
<organism evidence="1 2">
    <name type="scientific">Marinomonas primoryensis</name>
    <dbReference type="NCBI Taxonomy" id="178399"/>
    <lineage>
        <taxon>Bacteria</taxon>
        <taxon>Pseudomonadati</taxon>
        <taxon>Pseudomonadota</taxon>
        <taxon>Gammaproteobacteria</taxon>
        <taxon>Oceanospirillales</taxon>
        <taxon>Oceanospirillaceae</taxon>
        <taxon>Marinomonas</taxon>
    </lineage>
</organism>
<proteinExistence type="predicted"/>
<evidence type="ECO:0000313" key="1">
    <source>
        <dbReference type="EMBL" id="QKK78922.1"/>
    </source>
</evidence>
<dbReference type="AlphaFoldDB" id="A0A859CT25"/>
<sequence>MLLVFCLSKHSNLNKLLFLNLRIDINHLSESSAAAGIRYWQKSLTTSMKKCLFTSSKKGITRNDLSFKHCWFEKKEPLL</sequence>
<accession>A0A859CT25</accession>
<reference evidence="1 2" key="1">
    <citation type="submission" date="2020-06" db="EMBL/GenBank/DDBJ databases">
        <authorList>
            <person name="Voronona O.L."/>
            <person name="Aksenova E.I."/>
            <person name="Kunda M.S."/>
            <person name="Semenov A.N."/>
            <person name="Ryzhova N."/>
        </authorList>
    </citation>
    <scope>NUCLEOTIDE SEQUENCE [LARGE SCALE GENOMIC DNA]</scope>
    <source>
        <strain evidence="1 2">MPKMM3633</strain>
    </source>
</reference>